<dbReference type="InterPro" id="IPR008030">
    <property type="entry name" value="NmrA-like"/>
</dbReference>
<gene>
    <name evidence="4" type="ORF">Q664_31170</name>
</gene>
<dbReference type="InterPro" id="IPR044256">
    <property type="entry name" value="HCF244-like"/>
</dbReference>
<dbReference type="SUPFAM" id="SSF51735">
    <property type="entry name" value="NAD(P)-binding Rossmann-fold domains"/>
    <property type="match status" value="1"/>
</dbReference>
<organism evidence="4 5">
    <name type="scientific">Archangium violaceum Cb vi76</name>
    <dbReference type="NCBI Taxonomy" id="1406225"/>
    <lineage>
        <taxon>Bacteria</taxon>
        <taxon>Pseudomonadati</taxon>
        <taxon>Myxococcota</taxon>
        <taxon>Myxococcia</taxon>
        <taxon>Myxococcales</taxon>
        <taxon>Cystobacterineae</taxon>
        <taxon>Archangiaceae</taxon>
        <taxon>Archangium</taxon>
    </lineage>
</organism>
<dbReference type="PANTHER" id="PTHR47128:SF2">
    <property type="entry name" value="PROTEIN HIGH CHLOROPHYLL FLUORESCENCE PHENOTYPE 244, CHLOROPLASTIC"/>
    <property type="match status" value="1"/>
</dbReference>
<accession>A0A084SNK3</accession>
<reference evidence="4 5" key="1">
    <citation type="submission" date="2014-07" db="EMBL/GenBank/DDBJ databases">
        <title>Draft Genome Sequence of Gephyronic Acid Producer, Cystobacter violaceus Strain Cb vi76.</title>
        <authorList>
            <person name="Stevens D.C."/>
            <person name="Young J."/>
            <person name="Carmichael R."/>
            <person name="Tan J."/>
            <person name="Taylor R.E."/>
        </authorList>
    </citation>
    <scope>NUCLEOTIDE SEQUENCE [LARGE SCALE GENOMIC DNA]</scope>
    <source>
        <strain evidence="4 5">Cb vi76</strain>
    </source>
</reference>
<evidence type="ECO:0000259" key="3">
    <source>
        <dbReference type="Pfam" id="PF05368"/>
    </source>
</evidence>
<evidence type="ECO:0000256" key="1">
    <source>
        <dbReference type="ARBA" id="ARBA00022531"/>
    </source>
</evidence>
<name>A0A084SNK3_9BACT</name>
<dbReference type="Gene3D" id="3.40.50.720">
    <property type="entry name" value="NAD(P)-binding Rossmann-like Domain"/>
    <property type="match status" value="1"/>
</dbReference>
<feature type="domain" description="NmrA-like" evidence="3">
    <location>
        <begin position="5"/>
        <end position="283"/>
    </location>
</feature>
<dbReference type="Proteomes" id="UP000028547">
    <property type="component" value="Unassembled WGS sequence"/>
</dbReference>
<evidence type="ECO:0000313" key="4">
    <source>
        <dbReference type="EMBL" id="KFA90038.1"/>
    </source>
</evidence>
<dbReference type="EMBL" id="JPMI01000227">
    <property type="protein sequence ID" value="KFA90038.1"/>
    <property type="molecule type" value="Genomic_DNA"/>
</dbReference>
<dbReference type="PANTHER" id="PTHR47128">
    <property type="match status" value="1"/>
</dbReference>
<protein>
    <recommendedName>
        <fullName evidence="3">NmrA-like domain-containing protein</fullName>
    </recommendedName>
</protein>
<dbReference type="GO" id="GO:0015979">
    <property type="term" value="P:photosynthesis"/>
    <property type="evidence" value="ECO:0007669"/>
    <property type="project" value="UniProtKB-KW"/>
</dbReference>
<dbReference type="Pfam" id="PF05368">
    <property type="entry name" value="NmrA"/>
    <property type="match status" value="1"/>
</dbReference>
<sequence length="306" mass="33337">MSHITTVVGATGLLGGAICARLAAAGEPTRALVRSTSDPERVARLERWGLELRRGDLKDPPSLEALCEGARTVISTASAALSRQEGDSLQTVDLEGQLALVEAARRAGVEHFVFISFPPNPLSFPLQDAKRAVERALRESGMPRYTLLQPTYFAEVWLGPALGFDYLHAQARLFGTGTGKLNWISLEDVARCAARALERPQAWNAVLPLGAEEALGQLDVVRLFEERSGRPWTLSYTSEQTLREQLEAATDPLQRSFAAMMLHVALGGPIDPGPAMEALELRPLPVRDYVERVLAGQQVTAHESRP</sequence>
<dbReference type="AlphaFoldDB" id="A0A084SNK3"/>
<keyword evidence="2" id="KW-0604">Photosystem II</keyword>
<dbReference type="InterPro" id="IPR036291">
    <property type="entry name" value="NAD(P)-bd_dom_sf"/>
</dbReference>
<proteinExistence type="predicted"/>
<comment type="caution">
    <text evidence="4">The sequence shown here is derived from an EMBL/GenBank/DDBJ whole genome shotgun (WGS) entry which is preliminary data.</text>
</comment>
<dbReference type="RefSeq" id="WP_043403522.1">
    <property type="nucleotide sequence ID" value="NZ_JPMI01000227.1"/>
</dbReference>
<dbReference type="GO" id="GO:0009523">
    <property type="term" value="C:photosystem II"/>
    <property type="evidence" value="ECO:0007669"/>
    <property type="project" value="UniProtKB-KW"/>
</dbReference>
<dbReference type="CDD" id="cd05243">
    <property type="entry name" value="SDR_a5"/>
    <property type="match status" value="1"/>
</dbReference>
<evidence type="ECO:0000256" key="2">
    <source>
        <dbReference type="ARBA" id="ARBA00023276"/>
    </source>
</evidence>
<evidence type="ECO:0000313" key="5">
    <source>
        <dbReference type="Proteomes" id="UP000028547"/>
    </source>
</evidence>
<keyword evidence="1" id="KW-0602">Photosynthesis</keyword>